<accession>A0A1J4K4J5</accession>
<sequence length="525" mass="60520">MNDVVINDVTLYIHGVPVVTGELSLSETAFSYAIVLKEANSREGNPLLNDKFLINPLTEPYIIINGIHIIDISYYSDLTIIEQPPRLCFHDSTKETGITVNFPDKEQFNTFYSYFNQHVTVVNPGNSGFCKIITLHPSFYPKPDYPKERDALKKKFLSAPLPSIEGNQATQNSNFIKHSMLMSQISANCKEKALINDNTIDQIFDGSIDTLKTYIKTHRIPAQRKAEIWARLIDFDLNKIDPKFIEYYKTVKNQWKSIQYSQFKRSKLFQAHIDKLSSTIQKYQQKLLTVVRDFSILQTTFNILMSITQVYYYMHAHYIELLLVIRVFYSMFVKKIIHTKQTNQNQNAINDEEVLSFVITENVTMDSETFETFVFWSMLVILEKAEIRQSFSYYDSNDFESITNGISDFFFIADPSVFHTLLYENDVQFHAFLLIISMAMSDILPLCDCSDVWLAALASDNMPQFINCFIISAILITFPSNMSTSGQVIANQLFFNGLLMTDHWHLISAAYGLQEMMPELMKQSP</sequence>
<keyword evidence="2" id="KW-1185">Reference proteome</keyword>
<proteinExistence type="predicted"/>
<evidence type="ECO:0000313" key="1">
    <source>
        <dbReference type="EMBL" id="OHT05890.1"/>
    </source>
</evidence>
<dbReference type="GeneID" id="94839543"/>
<name>A0A1J4K4J5_9EUKA</name>
<evidence type="ECO:0008006" key="3">
    <source>
        <dbReference type="Google" id="ProtNLM"/>
    </source>
</evidence>
<reference evidence="1" key="1">
    <citation type="submission" date="2016-10" db="EMBL/GenBank/DDBJ databases">
        <authorList>
            <person name="Benchimol M."/>
            <person name="Almeida L.G."/>
            <person name="Vasconcelos A.T."/>
            <person name="Perreira-Neves A."/>
            <person name="Rosa I.A."/>
            <person name="Tasca T."/>
            <person name="Bogo M.R."/>
            <person name="de Souza W."/>
        </authorList>
    </citation>
    <scope>NUCLEOTIDE SEQUENCE [LARGE SCALE GENOMIC DNA]</scope>
    <source>
        <strain evidence="1">K</strain>
    </source>
</reference>
<gene>
    <name evidence="1" type="ORF">TRFO_26249</name>
</gene>
<dbReference type="Proteomes" id="UP000179807">
    <property type="component" value="Unassembled WGS sequence"/>
</dbReference>
<dbReference type="EMBL" id="MLAK01000743">
    <property type="protein sequence ID" value="OHT05890.1"/>
    <property type="molecule type" value="Genomic_DNA"/>
</dbReference>
<dbReference type="RefSeq" id="XP_068359026.1">
    <property type="nucleotide sequence ID" value="XM_068504839.1"/>
</dbReference>
<comment type="caution">
    <text evidence="1">The sequence shown here is derived from an EMBL/GenBank/DDBJ whole genome shotgun (WGS) entry which is preliminary data.</text>
</comment>
<protein>
    <recommendedName>
        <fullName evidence="3">Rab-GAP TBC domain-containing protein</fullName>
    </recommendedName>
</protein>
<dbReference type="AlphaFoldDB" id="A0A1J4K4J5"/>
<evidence type="ECO:0000313" key="2">
    <source>
        <dbReference type="Proteomes" id="UP000179807"/>
    </source>
</evidence>
<dbReference type="VEuPathDB" id="TrichDB:TRFO_26249"/>
<organism evidence="1 2">
    <name type="scientific">Tritrichomonas foetus</name>
    <dbReference type="NCBI Taxonomy" id="1144522"/>
    <lineage>
        <taxon>Eukaryota</taxon>
        <taxon>Metamonada</taxon>
        <taxon>Parabasalia</taxon>
        <taxon>Tritrichomonadida</taxon>
        <taxon>Tritrichomonadidae</taxon>
        <taxon>Tritrichomonas</taxon>
    </lineage>
</organism>